<evidence type="ECO:0000313" key="2">
    <source>
        <dbReference type="EMBL" id="GEU30439.1"/>
    </source>
</evidence>
<organism evidence="2">
    <name type="scientific">Tanacetum cinerariifolium</name>
    <name type="common">Dalmatian daisy</name>
    <name type="synonym">Chrysanthemum cinerariifolium</name>
    <dbReference type="NCBI Taxonomy" id="118510"/>
    <lineage>
        <taxon>Eukaryota</taxon>
        <taxon>Viridiplantae</taxon>
        <taxon>Streptophyta</taxon>
        <taxon>Embryophyta</taxon>
        <taxon>Tracheophyta</taxon>
        <taxon>Spermatophyta</taxon>
        <taxon>Magnoliopsida</taxon>
        <taxon>eudicotyledons</taxon>
        <taxon>Gunneridae</taxon>
        <taxon>Pentapetalae</taxon>
        <taxon>asterids</taxon>
        <taxon>campanulids</taxon>
        <taxon>Asterales</taxon>
        <taxon>Asteraceae</taxon>
        <taxon>Asteroideae</taxon>
        <taxon>Anthemideae</taxon>
        <taxon>Anthemidinae</taxon>
        <taxon>Tanacetum</taxon>
    </lineage>
</organism>
<name>A0A6L2J0E9_TANCI</name>
<comment type="caution">
    <text evidence="2">The sequence shown here is derived from an EMBL/GenBank/DDBJ whole genome shotgun (WGS) entry which is preliminary data.</text>
</comment>
<accession>A0A6L2J0E9</accession>
<proteinExistence type="predicted"/>
<dbReference type="AlphaFoldDB" id="A0A6L2J0E9"/>
<evidence type="ECO:0008006" key="3">
    <source>
        <dbReference type="Google" id="ProtNLM"/>
    </source>
</evidence>
<dbReference type="EMBL" id="BKCJ010000157">
    <property type="protein sequence ID" value="GEU30439.1"/>
    <property type="molecule type" value="Genomic_DNA"/>
</dbReference>
<dbReference type="InterPro" id="IPR040256">
    <property type="entry name" value="At4g02000-like"/>
</dbReference>
<dbReference type="PANTHER" id="PTHR31286:SF99">
    <property type="entry name" value="DUF4283 DOMAIN-CONTAINING PROTEIN"/>
    <property type="match status" value="1"/>
</dbReference>
<feature type="region of interest" description="Disordered" evidence="1">
    <location>
        <begin position="1"/>
        <end position="112"/>
    </location>
</feature>
<gene>
    <name evidence="2" type="ORF">Tci_002417</name>
</gene>
<evidence type="ECO:0000256" key="1">
    <source>
        <dbReference type="SAM" id="MobiDB-lite"/>
    </source>
</evidence>
<feature type="compositionally biased region" description="Polar residues" evidence="1">
    <location>
        <begin position="18"/>
        <end position="27"/>
    </location>
</feature>
<dbReference type="PANTHER" id="PTHR31286">
    <property type="entry name" value="GLYCINE-RICH CELL WALL STRUCTURAL PROTEIN 1.8-LIKE"/>
    <property type="match status" value="1"/>
</dbReference>
<sequence>MTRRSKHTPRIPLKLSDSVLTMTNNKNNQKEGVMDNENEDSVQNNMENHVVVDDESNGRSGEEDNGNKNEFCATENEFPPLSEIHKQPDGGSTKENTEVGEGSGSKNTEYERCDGEETAQDQCMRNFVHKSFANITKTNQGNADNTLSLIHVCIEEGREVVVFNEELVIAGSGKWELTLCGHFLGCRMSSSELRYNLVRMWSKVGLKDIVSQNGVFMFKFRESEGMNQVLESGPCGVGKPLTMDKTTTKLCKFGSGNFGYARVLVEIKADKELKEKVKVCYKSKDNKTIYSKFIEVEYSWKSPVCSKCNVFRHNDSTCRMRAEGSTKNGNKTKHGGKKDMSGFRGEMYGYNKTTAMGNGETVEEIRRSANKFAVLEEDEESDDHVVQKPNGIDIVNKYVLNQGQPTIEESKDWTSDMFGYFKQQWKPKR</sequence>
<reference evidence="2" key="1">
    <citation type="journal article" date="2019" name="Sci. Rep.">
        <title>Draft genome of Tanacetum cinerariifolium, the natural source of mosquito coil.</title>
        <authorList>
            <person name="Yamashiro T."/>
            <person name="Shiraishi A."/>
            <person name="Satake H."/>
            <person name="Nakayama K."/>
        </authorList>
    </citation>
    <scope>NUCLEOTIDE SEQUENCE</scope>
</reference>
<feature type="compositionally biased region" description="Basic and acidic residues" evidence="1">
    <location>
        <begin position="50"/>
        <end position="67"/>
    </location>
</feature>
<protein>
    <recommendedName>
        <fullName evidence="3">DUF4283 domain-containing protein</fullName>
    </recommendedName>
</protein>